<dbReference type="CDD" id="cd14014">
    <property type="entry name" value="STKc_PknB_like"/>
    <property type="match status" value="1"/>
</dbReference>
<keyword evidence="7" id="KW-1133">Transmembrane helix</keyword>
<dbReference type="RefSeq" id="WP_007324010.1">
    <property type="nucleotide sequence ID" value="NZ_AFAR01000001.1"/>
</dbReference>
<dbReference type="EMBL" id="AFAR01000001">
    <property type="protein sequence ID" value="EGF29911.1"/>
    <property type="molecule type" value="Genomic_DNA"/>
</dbReference>
<evidence type="ECO:0000256" key="6">
    <source>
        <dbReference type="SAM" id="MobiDB-lite"/>
    </source>
</evidence>
<feature type="domain" description="Protein kinase" evidence="8">
    <location>
        <begin position="105"/>
        <end position="373"/>
    </location>
</feature>
<dbReference type="Gene3D" id="3.30.1360.200">
    <property type="match status" value="1"/>
</dbReference>
<comment type="caution">
    <text evidence="9">The sequence shown here is derived from an EMBL/GenBank/DDBJ whole genome shotgun (WGS) entry which is preliminary data.</text>
</comment>
<evidence type="ECO:0000256" key="3">
    <source>
        <dbReference type="ARBA" id="ARBA00022777"/>
    </source>
</evidence>
<dbReference type="SMART" id="SM00220">
    <property type="entry name" value="S_TKc"/>
    <property type="match status" value="1"/>
</dbReference>
<sequence length="1030" mass="112482">MMTATECPSNERLKDLTLGRLAEEDSDSMLDHLRDCAVCQSELETIGDGEDSLIQAIRSPDYASEWIHEPQCDMAVIAALGAIGIGQQSPTVSEMPAFPVSIGEYEIVRPLGRGGMGNVYLARHTKLGRLVALKVLAGHRLADAKMKERFEAEMRAVGQLSHPGIVTAHDAREIDGTAVLITEFIDGMDLAQLVSRTGPIEIADACDLIRQVAVALQYTSDQGFVHRDVKPSNIMLSHSGEVKLLDLGLARLQEPHHETSGLTGTGQAMGTADYIAPEQVTDSRGVDVRADIYSLGCTLFKLLTGHTPFAGPQCATAFAKMTAHVSSPPPVLSDFLPDAPAGLVKLVASMLDKDPTSRPQTPMQVAEKLKQFASDANLSGLIARAETASPERAPTSHPETKVSSQTQSWRRRTVPLTAAIAAGFFGLFIGLMSGVLIRIKLPDGSVMTVNAPDGSEVTVIPDVSPDPPPETTALPAVAASEDQRKEAFLRFAILATEEEMREYGSKYEGLPQDFAVTRDGFRWYAADPDADLSSPLQMNGQTLHLVREAGSLAIDQDKLREQIEMAQAKGNEQIELRLSEAAGESLRELTRNNMQRRLAIIVNGKIRMAPTIMAEVGRDIAITGRFTKEEVTFLMNALDSGLVTPISKREKATQAKTDLERLQGVWRLSGRSDATLLAFDGWDFYVADDQSIRAAGRFLLLDSRGLESQKIALTKSNLPKESTLTLTYEFLLGDRLEVGLKDLAHRAKADDFGVDLRRGFVVLERIGEVPTGEIDASFWQKEFRTSEGRVYSLQSELRGRIGLSSALRQIVRAKGSDVKTSSAGIGSESSGESSKESTNRLKQIGLAFHNFASAYRKFPASASMAREVAIGINDESELQPFSWRVAILPFIEQQELFEQYRFDEPWDSEANSKLLPQMPSVYRRPDASEDQPVGHANYQGIADGASALGIDDGVKFRDIRDGTSNTLLILETKSSVPWTKPQDLSELPEFADDAVLRYLMADGSVRTMDPVDGEKLKALITRDGGERIEP</sequence>
<proteinExistence type="predicted"/>
<dbReference type="PATRIC" id="fig|991778.3.peg.11"/>
<feature type="region of interest" description="Disordered" evidence="6">
    <location>
        <begin position="387"/>
        <end position="408"/>
    </location>
</feature>
<dbReference type="GO" id="GO:0004674">
    <property type="term" value="F:protein serine/threonine kinase activity"/>
    <property type="evidence" value="ECO:0007669"/>
    <property type="project" value="TreeGrafter"/>
</dbReference>
<keyword evidence="1" id="KW-0808">Transferase</keyword>
<dbReference type="Pfam" id="PF00069">
    <property type="entry name" value="Pkinase"/>
    <property type="match status" value="1"/>
</dbReference>
<dbReference type="PROSITE" id="PS00107">
    <property type="entry name" value="PROTEIN_KINASE_ATP"/>
    <property type="match status" value="1"/>
</dbReference>
<evidence type="ECO:0000256" key="1">
    <source>
        <dbReference type="ARBA" id="ARBA00022679"/>
    </source>
</evidence>
<evidence type="ECO:0000256" key="2">
    <source>
        <dbReference type="ARBA" id="ARBA00022741"/>
    </source>
</evidence>
<dbReference type="PANTHER" id="PTHR43289">
    <property type="entry name" value="MITOGEN-ACTIVATED PROTEIN KINASE KINASE KINASE 20-RELATED"/>
    <property type="match status" value="1"/>
</dbReference>
<dbReference type="SUPFAM" id="SSF56112">
    <property type="entry name" value="Protein kinase-like (PK-like)"/>
    <property type="match status" value="1"/>
</dbReference>
<dbReference type="PROSITE" id="PS00108">
    <property type="entry name" value="PROTEIN_KINASE_ST"/>
    <property type="match status" value="1"/>
</dbReference>
<dbReference type="PROSITE" id="PS50011">
    <property type="entry name" value="PROTEIN_KINASE_DOM"/>
    <property type="match status" value="1"/>
</dbReference>
<dbReference type="Proteomes" id="UP000006222">
    <property type="component" value="Unassembled WGS sequence"/>
</dbReference>
<dbReference type="InterPro" id="IPR011009">
    <property type="entry name" value="Kinase-like_dom_sf"/>
</dbReference>
<dbReference type="Pfam" id="PF22599">
    <property type="entry name" value="SecDF_P1_head"/>
    <property type="match status" value="1"/>
</dbReference>
<dbReference type="AlphaFoldDB" id="F2AK43"/>
<evidence type="ECO:0000256" key="5">
    <source>
        <dbReference type="PROSITE-ProRule" id="PRU10141"/>
    </source>
</evidence>
<feature type="binding site" evidence="5">
    <location>
        <position position="134"/>
    </location>
    <ligand>
        <name>ATP</name>
        <dbReference type="ChEBI" id="CHEBI:30616"/>
    </ligand>
</feature>
<dbReference type="Gene3D" id="1.10.510.10">
    <property type="entry name" value="Transferase(Phosphotransferase) domain 1"/>
    <property type="match status" value="1"/>
</dbReference>
<dbReference type="InterPro" id="IPR000719">
    <property type="entry name" value="Prot_kinase_dom"/>
</dbReference>
<evidence type="ECO:0000313" key="9">
    <source>
        <dbReference type="EMBL" id="EGF29911.1"/>
    </source>
</evidence>
<keyword evidence="3 9" id="KW-0418">Kinase</keyword>
<dbReference type="InterPro" id="IPR017441">
    <property type="entry name" value="Protein_kinase_ATP_BS"/>
</dbReference>
<keyword evidence="7" id="KW-0812">Transmembrane</keyword>
<evidence type="ECO:0000256" key="7">
    <source>
        <dbReference type="SAM" id="Phobius"/>
    </source>
</evidence>
<organism evidence="9 10">
    <name type="scientific">Rhodopirellula baltica WH47</name>
    <dbReference type="NCBI Taxonomy" id="991778"/>
    <lineage>
        <taxon>Bacteria</taxon>
        <taxon>Pseudomonadati</taxon>
        <taxon>Planctomycetota</taxon>
        <taxon>Planctomycetia</taxon>
        <taxon>Pirellulales</taxon>
        <taxon>Pirellulaceae</taxon>
        <taxon>Rhodopirellula</taxon>
    </lineage>
</organism>
<dbReference type="InterPro" id="IPR008271">
    <property type="entry name" value="Ser/Thr_kinase_AS"/>
</dbReference>
<dbReference type="GO" id="GO:0005524">
    <property type="term" value="F:ATP binding"/>
    <property type="evidence" value="ECO:0007669"/>
    <property type="project" value="UniProtKB-UniRule"/>
</dbReference>
<evidence type="ECO:0000313" key="10">
    <source>
        <dbReference type="Proteomes" id="UP000006222"/>
    </source>
</evidence>
<dbReference type="InterPro" id="IPR011453">
    <property type="entry name" value="DUF1559"/>
</dbReference>
<gene>
    <name evidence="9" type="ORF">RBWH47_03829</name>
</gene>
<keyword evidence="2 5" id="KW-0547">Nucleotide-binding</keyword>
<feature type="transmembrane region" description="Helical" evidence="7">
    <location>
        <begin position="414"/>
        <end position="437"/>
    </location>
</feature>
<keyword evidence="4 5" id="KW-0067">ATP-binding</keyword>
<dbReference type="Gene3D" id="3.30.200.20">
    <property type="entry name" value="Phosphorylase Kinase, domain 1"/>
    <property type="match status" value="1"/>
</dbReference>
<evidence type="ECO:0000256" key="4">
    <source>
        <dbReference type="ARBA" id="ARBA00022840"/>
    </source>
</evidence>
<accession>F2AK43</accession>
<dbReference type="PANTHER" id="PTHR43289:SF6">
    <property type="entry name" value="SERINE_THREONINE-PROTEIN KINASE NEKL-3"/>
    <property type="match status" value="1"/>
</dbReference>
<evidence type="ECO:0000259" key="8">
    <source>
        <dbReference type="PROSITE" id="PS50011"/>
    </source>
</evidence>
<reference evidence="9 10" key="1">
    <citation type="journal article" date="2013" name="Mar. Genomics">
        <title>Expression of sulfatases in Rhodopirellula baltica and the diversity of sulfatases in the genus Rhodopirellula.</title>
        <authorList>
            <person name="Wegner C.E."/>
            <person name="Richter-Heitmann T."/>
            <person name="Klindworth A."/>
            <person name="Klockow C."/>
            <person name="Richter M."/>
            <person name="Achstetter T."/>
            <person name="Glockner F.O."/>
            <person name="Harder J."/>
        </authorList>
    </citation>
    <scope>NUCLEOTIDE SEQUENCE [LARGE SCALE GENOMIC DNA]</scope>
    <source>
        <strain evidence="9 10">WH47</strain>
    </source>
</reference>
<dbReference type="Pfam" id="PF07596">
    <property type="entry name" value="SBP_bac_10"/>
    <property type="match status" value="1"/>
</dbReference>
<protein>
    <submittedName>
        <fullName evidence="9">Serine/threonine-protein kinase</fullName>
    </submittedName>
</protein>
<name>F2AK43_RHOBT</name>
<keyword evidence="7" id="KW-0472">Membrane</keyword>
<dbReference type="InterPro" id="IPR054384">
    <property type="entry name" value="SecDF_P1_head"/>
</dbReference>